<name>A0A162NGE8_PHYB8</name>
<reference evidence="3" key="1">
    <citation type="submission" date="2015-06" db="EMBL/GenBank/DDBJ databases">
        <title>Expansion of signal transduction pathways in fungi by whole-genome duplication.</title>
        <authorList>
            <consortium name="DOE Joint Genome Institute"/>
            <person name="Corrochano L.M."/>
            <person name="Kuo A."/>
            <person name="Marcet-Houben M."/>
            <person name="Polaino S."/>
            <person name="Salamov A."/>
            <person name="Villalobos J.M."/>
            <person name="Alvarez M.I."/>
            <person name="Avalos J."/>
            <person name="Benito E.P."/>
            <person name="Benoit I."/>
            <person name="Burger G."/>
            <person name="Camino L.P."/>
            <person name="Canovas D."/>
            <person name="Cerda-Olmedo E."/>
            <person name="Cheng J.-F."/>
            <person name="Dominguez A."/>
            <person name="Elias M."/>
            <person name="Eslava A.P."/>
            <person name="Glaser F."/>
            <person name="Grimwood J."/>
            <person name="Gutierrez G."/>
            <person name="Heitman J."/>
            <person name="Henrissat B."/>
            <person name="Iturriaga E.A."/>
            <person name="Lang B.F."/>
            <person name="Lavin J.L."/>
            <person name="Lee S."/>
            <person name="Li W."/>
            <person name="Lindquist E."/>
            <person name="Lopez-Garcia S."/>
            <person name="Luque E.M."/>
            <person name="Marcos A.T."/>
            <person name="Martin J."/>
            <person name="McCluskey K."/>
            <person name="Medina H.R."/>
            <person name="Miralles-Duran A."/>
            <person name="Miyazaki A."/>
            <person name="Munoz-Torres E."/>
            <person name="Oguiza J.A."/>
            <person name="Ohm R."/>
            <person name="Olmedo M."/>
            <person name="Orejas M."/>
            <person name="Ortiz-Castellanos L."/>
            <person name="Pisabarro A.G."/>
            <person name="Rodriguez-Romero J."/>
            <person name="Ruiz-Herrera J."/>
            <person name="Ruiz-Vazquez R."/>
            <person name="Sanz C."/>
            <person name="Schackwitz W."/>
            <person name="Schmutz J."/>
            <person name="Shahriari M."/>
            <person name="Shelest E."/>
            <person name="Silva-Franco F."/>
            <person name="Soanes D."/>
            <person name="Syed K."/>
            <person name="Tagua V.G."/>
            <person name="Talbot N.J."/>
            <person name="Thon M."/>
            <person name="De vries R.P."/>
            <person name="Wiebenga A."/>
            <person name="Yadav J.S."/>
            <person name="Braun E.L."/>
            <person name="Baker S."/>
            <person name="Garre V."/>
            <person name="Horwitz B."/>
            <person name="Torres-Martinez S."/>
            <person name="Idnurm A."/>
            <person name="Herrera-Estrella A."/>
            <person name="Gabaldon T."/>
            <person name="Grigoriev I.V."/>
        </authorList>
    </citation>
    <scope>NUCLEOTIDE SEQUENCE [LARGE SCALE GENOMIC DNA]</scope>
    <source>
        <strain evidence="3">NRRL 1555(-)</strain>
    </source>
</reference>
<dbReference type="InterPro" id="IPR046985">
    <property type="entry name" value="IP5"/>
</dbReference>
<protein>
    <recommendedName>
        <fullName evidence="1">Inositol polyphosphate-related phosphatase domain-containing protein</fullName>
    </recommendedName>
</protein>
<dbReference type="Gene3D" id="3.60.10.10">
    <property type="entry name" value="Endonuclease/exonuclease/phosphatase"/>
    <property type="match status" value="1"/>
</dbReference>
<keyword evidence="3" id="KW-1185">Reference proteome</keyword>
<sequence>GSKVRALAFVPSFDPRDDGRYLWIGLQNGALIMVDILGRELMEKRTTSHRGAVDFIFRNRNREIWTMDNHGILNIWPVQPKPENYHQPLLKPVRYLITPMLCAVAIIDSIMWTSSGRDISVFHRTEGEMIPYPRIFISKELGDVTNMVLVPFHKSKIFISHNNGTLSVWDITSRKNLYIIQLGKQSITAMESVGERYLWTGYTDGTISIHETRSIPWRTIQQWQAHESSVFSIRANLTAFTQEGSALTVVTADNDGNIGVWDGLLKKYWKEKKMQEYRKEYCVYRDTHVLNCSWNVDAMKPDKLSVGDQENIMEWLSSQNKPDIIAIGMQEMVDLSSKTNTARILLNSYKKTEPLQDTNELLSHRYKLWYEYLSQVIEKIYGVRSYSVIKTEHLVGLFSCIFVKSTEEDRVRQCEATVIKTGLKFMKKSVHGNKGAVAIRFLYDHTSFCFVNCHLAAGQNHLLQRNEDSQDILDSARFGLYPSTFFGGGDLFTHGTDGSQILDHEVCFWSGDLNYRINLGRERVLEHLGNPNKLAAWDALQAQDQLTQQRQKNPMFALYNFTEPPLMFDPTYKYDVGTQDFDSSEKKRIPAWCDRVLVRAADCVVKNTHYRRHEVLASDHRPVSAAFYTKVK</sequence>
<dbReference type="GeneID" id="29004562"/>
<feature type="non-terminal residue" evidence="2">
    <location>
        <position position="632"/>
    </location>
</feature>
<accession>A0A162NGE8</accession>
<dbReference type="FunCoup" id="A0A162NGE8">
    <property type="interactions" value="43"/>
</dbReference>
<feature type="domain" description="Inositol polyphosphate-related phosphatase" evidence="1">
    <location>
        <begin position="285"/>
        <end position="632"/>
    </location>
</feature>
<gene>
    <name evidence="2" type="ORF">PHYBLDRAFT_87294</name>
</gene>
<dbReference type="RefSeq" id="XP_018292038.1">
    <property type="nucleotide sequence ID" value="XM_018443657.1"/>
</dbReference>
<dbReference type="SUPFAM" id="SSF56219">
    <property type="entry name" value="DNase I-like"/>
    <property type="match status" value="1"/>
</dbReference>
<dbReference type="SUPFAM" id="SSF50978">
    <property type="entry name" value="WD40 repeat-like"/>
    <property type="match status" value="1"/>
</dbReference>
<evidence type="ECO:0000313" key="3">
    <source>
        <dbReference type="Proteomes" id="UP000077315"/>
    </source>
</evidence>
<dbReference type="STRING" id="763407.A0A162NGE8"/>
<dbReference type="InterPro" id="IPR036322">
    <property type="entry name" value="WD40_repeat_dom_sf"/>
</dbReference>
<dbReference type="InterPro" id="IPR000300">
    <property type="entry name" value="IPPc"/>
</dbReference>
<dbReference type="GO" id="GO:0004439">
    <property type="term" value="F:phosphatidylinositol-4,5-bisphosphate 5-phosphatase activity"/>
    <property type="evidence" value="ECO:0007669"/>
    <property type="project" value="TreeGrafter"/>
</dbReference>
<dbReference type="InterPro" id="IPR015943">
    <property type="entry name" value="WD40/YVTN_repeat-like_dom_sf"/>
</dbReference>
<dbReference type="InParanoid" id="A0A162NGE8"/>
<feature type="non-terminal residue" evidence="2">
    <location>
        <position position="1"/>
    </location>
</feature>
<dbReference type="SMART" id="SM00128">
    <property type="entry name" value="IPPc"/>
    <property type="match status" value="1"/>
</dbReference>
<dbReference type="Pfam" id="PF22669">
    <property type="entry name" value="Exo_endo_phos2"/>
    <property type="match status" value="1"/>
</dbReference>
<dbReference type="Gene3D" id="2.130.10.10">
    <property type="entry name" value="YVTN repeat-like/Quinoprotein amine dehydrogenase"/>
    <property type="match status" value="1"/>
</dbReference>
<dbReference type="SMART" id="SM00320">
    <property type="entry name" value="WD40"/>
    <property type="match status" value="3"/>
</dbReference>
<dbReference type="VEuPathDB" id="FungiDB:PHYBLDRAFT_87294"/>
<dbReference type="GO" id="GO:0046856">
    <property type="term" value="P:phosphatidylinositol dephosphorylation"/>
    <property type="evidence" value="ECO:0007669"/>
    <property type="project" value="InterPro"/>
</dbReference>
<dbReference type="OrthoDB" id="2248459at2759"/>
<dbReference type="AlphaFoldDB" id="A0A162NGE8"/>
<dbReference type="InterPro" id="IPR001680">
    <property type="entry name" value="WD40_rpt"/>
</dbReference>
<dbReference type="PANTHER" id="PTHR11200:SF240">
    <property type="entry name" value="INOSITOL POLYPHOSPHATE 5-PHOSPHATASE C9G1.10C-RELATED"/>
    <property type="match status" value="1"/>
</dbReference>
<dbReference type="InterPro" id="IPR036691">
    <property type="entry name" value="Endo/exonu/phosph_ase_sf"/>
</dbReference>
<organism evidence="2 3">
    <name type="scientific">Phycomyces blakesleeanus (strain ATCC 8743b / DSM 1359 / FGSC 10004 / NBRC 33097 / NRRL 1555)</name>
    <dbReference type="NCBI Taxonomy" id="763407"/>
    <lineage>
        <taxon>Eukaryota</taxon>
        <taxon>Fungi</taxon>
        <taxon>Fungi incertae sedis</taxon>
        <taxon>Mucoromycota</taxon>
        <taxon>Mucoromycotina</taxon>
        <taxon>Mucoromycetes</taxon>
        <taxon>Mucorales</taxon>
        <taxon>Phycomycetaceae</taxon>
        <taxon>Phycomyces</taxon>
    </lineage>
</organism>
<proteinExistence type="predicted"/>
<evidence type="ECO:0000259" key="1">
    <source>
        <dbReference type="SMART" id="SM00128"/>
    </source>
</evidence>
<evidence type="ECO:0000313" key="2">
    <source>
        <dbReference type="EMBL" id="OAD73998.1"/>
    </source>
</evidence>
<dbReference type="PANTHER" id="PTHR11200">
    <property type="entry name" value="INOSITOL 5-PHOSPHATASE"/>
    <property type="match status" value="1"/>
</dbReference>
<dbReference type="Proteomes" id="UP000077315">
    <property type="component" value="Unassembled WGS sequence"/>
</dbReference>
<dbReference type="EMBL" id="KV440980">
    <property type="protein sequence ID" value="OAD73998.1"/>
    <property type="molecule type" value="Genomic_DNA"/>
</dbReference>